<feature type="signal peptide" evidence="1">
    <location>
        <begin position="1"/>
        <end position="28"/>
    </location>
</feature>
<dbReference type="AlphaFoldDB" id="F1YKL7"/>
<dbReference type="EMBL" id="AEUD01000010">
    <property type="protein sequence ID" value="EGD54661.1"/>
    <property type="molecule type" value="Genomic_DNA"/>
</dbReference>
<sequence>MIRRITLAIAASAVGIVLVIVGAPAASAAPVAAPPPPMFCTGSVCFLVCATIDAVIPIPQRWCYPF</sequence>
<proteinExistence type="predicted"/>
<keyword evidence="1" id="KW-0732">Signal</keyword>
<dbReference type="RefSeq" id="WP_009679667.1">
    <property type="nucleotide sequence ID" value="NZ_AEUD01000010.1"/>
</dbReference>
<protein>
    <recommendedName>
        <fullName evidence="4">Secreted peptide</fullName>
    </recommendedName>
</protein>
<evidence type="ECO:0008006" key="4">
    <source>
        <dbReference type="Google" id="ProtNLM"/>
    </source>
</evidence>
<dbReference type="STRING" id="644548.SCNU_12252"/>
<comment type="caution">
    <text evidence="2">The sequence shown here is derived from an EMBL/GenBank/DDBJ whole genome shotgun (WGS) entry which is preliminary data.</text>
</comment>
<evidence type="ECO:0000313" key="2">
    <source>
        <dbReference type="EMBL" id="EGD54661.1"/>
    </source>
</evidence>
<evidence type="ECO:0000256" key="1">
    <source>
        <dbReference type="SAM" id="SignalP"/>
    </source>
</evidence>
<evidence type="ECO:0000313" key="3">
    <source>
        <dbReference type="Proteomes" id="UP000035065"/>
    </source>
</evidence>
<keyword evidence="3" id="KW-1185">Reference proteome</keyword>
<organism evidence="2 3">
    <name type="scientific">Gordonia neofelifaecis NRRL B-59395</name>
    <dbReference type="NCBI Taxonomy" id="644548"/>
    <lineage>
        <taxon>Bacteria</taxon>
        <taxon>Bacillati</taxon>
        <taxon>Actinomycetota</taxon>
        <taxon>Actinomycetes</taxon>
        <taxon>Mycobacteriales</taxon>
        <taxon>Gordoniaceae</taxon>
        <taxon>Gordonia</taxon>
    </lineage>
</organism>
<accession>F1YKL7</accession>
<reference evidence="2 3" key="1">
    <citation type="journal article" date="2011" name="J. Bacteriol.">
        <title>Draft Genome Sequence of Gordonia neofelifaecis NRRL B-59395, a Cholesterol-Degrading Actinomycete.</title>
        <authorList>
            <person name="Ge F."/>
            <person name="Li W."/>
            <person name="Chen G."/>
            <person name="Liu Y."/>
            <person name="Zhang G."/>
            <person name="Yong B."/>
            <person name="Wang Q."/>
            <person name="Wang N."/>
            <person name="Huang Z."/>
            <person name="Li W."/>
            <person name="Wang J."/>
            <person name="Wu C."/>
            <person name="Xie Q."/>
            <person name="Liu G."/>
        </authorList>
    </citation>
    <scope>NUCLEOTIDE SEQUENCE [LARGE SCALE GENOMIC DNA]</scope>
    <source>
        <strain evidence="2 3">NRRL B-59395</strain>
    </source>
</reference>
<gene>
    <name evidence="2" type="ORF">SCNU_12252</name>
</gene>
<dbReference type="Proteomes" id="UP000035065">
    <property type="component" value="Unassembled WGS sequence"/>
</dbReference>
<name>F1YKL7_9ACTN</name>
<feature type="chain" id="PRO_5003277253" description="Secreted peptide" evidence="1">
    <location>
        <begin position="29"/>
        <end position="66"/>
    </location>
</feature>